<organism evidence="2 3">
    <name type="scientific">Phocaeicola coprophilus DSM 18228 = JCM 13818</name>
    <dbReference type="NCBI Taxonomy" id="547042"/>
    <lineage>
        <taxon>Bacteria</taxon>
        <taxon>Pseudomonadati</taxon>
        <taxon>Bacteroidota</taxon>
        <taxon>Bacteroidia</taxon>
        <taxon>Bacteroidales</taxon>
        <taxon>Bacteroidaceae</taxon>
        <taxon>Phocaeicola</taxon>
    </lineage>
</organism>
<dbReference type="SUPFAM" id="SSF54001">
    <property type="entry name" value="Cysteine proteinases"/>
    <property type="match status" value="1"/>
</dbReference>
<dbReference type="EMBL" id="ACBW01000068">
    <property type="protein sequence ID" value="EEF75400.1"/>
    <property type="molecule type" value="Genomic_DNA"/>
</dbReference>
<dbReference type="Pfam" id="PF01841">
    <property type="entry name" value="Transglut_core"/>
    <property type="match status" value="1"/>
</dbReference>
<dbReference type="HOGENOM" id="CLU_325905_0_0_10"/>
<dbReference type="Gene3D" id="3.10.620.30">
    <property type="match status" value="1"/>
</dbReference>
<feature type="non-terminal residue" evidence="2">
    <location>
        <position position="1"/>
    </location>
</feature>
<dbReference type="STRING" id="547042.BACCOPRO_00889"/>
<comment type="caution">
    <text evidence="2">The sequence shown here is derived from an EMBL/GenBank/DDBJ whole genome shotgun (WGS) entry which is preliminary data.</text>
</comment>
<reference evidence="2 3" key="1">
    <citation type="submission" date="2008-12" db="EMBL/GenBank/DDBJ databases">
        <authorList>
            <person name="Fulton L."/>
            <person name="Clifton S."/>
            <person name="Fulton B."/>
            <person name="Xu J."/>
            <person name="Minx P."/>
            <person name="Pepin K.H."/>
            <person name="Johnson M."/>
            <person name="Bhonagiri V."/>
            <person name="Nash W.E."/>
            <person name="Mardis E.R."/>
            <person name="Wilson R.K."/>
        </authorList>
    </citation>
    <scope>NUCLEOTIDE SEQUENCE [LARGE SCALE GENOMIC DNA]</scope>
    <source>
        <strain evidence="2 3">DSM 18228</strain>
    </source>
</reference>
<accession>S0F5Y1</accession>
<dbReference type="Proteomes" id="UP000014073">
    <property type="component" value="Unassembled WGS sequence"/>
</dbReference>
<dbReference type="AlphaFoldDB" id="S0F5Y1"/>
<evidence type="ECO:0000259" key="1">
    <source>
        <dbReference type="SMART" id="SM00460"/>
    </source>
</evidence>
<evidence type="ECO:0000313" key="2">
    <source>
        <dbReference type="EMBL" id="EEF75400.1"/>
    </source>
</evidence>
<keyword evidence="3" id="KW-1185">Reference proteome</keyword>
<protein>
    <submittedName>
        <fullName evidence="2">Transglutaminase-like protein</fullName>
    </submittedName>
</protein>
<dbReference type="SMART" id="SM00460">
    <property type="entry name" value="TGc"/>
    <property type="match status" value="1"/>
</dbReference>
<dbReference type="Gene3D" id="2.60.40.1120">
    <property type="entry name" value="Carboxypeptidase-like, regulatory domain"/>
    <property type="match status" value="1"/>
</dbReference>
<name>S0F5Y1_9BACT</name>
<sequence>PSSFLKTPVIINLIRIFKPEKTICYKSRKYFNPKTDMIKRFFYSLSLVAALSLGSCTSEEHFIKEADYRAKVEADFAAKQQVFSHGNLFDVFKGNMTQEEREAMMFMYAYMAGSDISDYSGEYYLNNVRHSLQNRKEASWGKQIPDMIFRHFVLPIRVNNENMDNAREAFHKELWPRVKDLSMRDAVLEVNHWCHEKVVYTPSDIRTSGPMATVKTAYGRCGEESTFLVAALRSVGIPARQVYTPRWAHTDDNHAWVEAWVDGQWYFLGACEPEPVLNLGWFNAPASRGMLMHTKVFGAYNGPEDVMKQTANYTEINIIDNYGQSAPAEILVTGTDQKPVAGADVEFKVYNYGEFYTVAHKVSDEKGCATLSAGLGDMLVFASANGKFGFQKVSFGKDKQVNIVLDKQEGDPVTLPFDMVPPAEKANIPEVTPEQRAENTRRMNEEDAIRNAYVASFPTEEKAKAFADEQKLDADKTVACIIKSRGNYAEIMQFLKNAVAKNMGERALALLSTVSDKDLRDTPCSVLEDHLYNTDAQADVNEVLAPRIENELLTPYRSYLQKNIPASLAEQFKNDPQQLVNWCKDSLTVRDDLNTGAAVASPAGTWNSRVTDSRSREIFFVAAARSMGIPAWKDAVNGNIYYRHNGELTHVNFETAVAQRPSEGTLKATYKPISRLNNPKYYSHFSISKYDNGSFRLLNYPENATWESLLKNGTPIETGYYMLVTGSRLANGSVLSNVTFFTIEEGKTTTVDLVMRDNAEEIRVIGNFNSEATYLNPETKEEVSILSTTGRGYYIVGVLGVGQEPTNHALKDIEVKKADYEKWGRKIVLLFTDEAAYKKFDRKAFPNLPSTISFGIDTDGKIRKEIATNMKLNNGGQLPVFIIGDTFNRVVFQSQGYTIGLGEQMLHVIHGL</sequence>
<gene>
    <name evidence="2" type="ORF">BACCOPRO_00889</name>
</gene>
<evidence type="ECO:0000313" key="3">
    <source>
        <dbReference type="Proteomes" id="UP000014073"/>
    </source>
</evidence>
<dbReference type="PANTHER" id="PTHR35532:SF5">
    <property type="entry name" value="CARBOHYDRATE-BINDING DOMAIN-CONTAINING PROTEIN"/>
    <property type="match status" value="1"/>
</dbReference>
<proteinExistence type="predicted"/>
<dbReference type="eggNOG" id="COG1305">
    <property type="taxonomic scope" value="Bacteria"/>
</dbReference>
<feature type="domain" description="Transglutaminase-like" evidence="1">
    <location>
        <begin position="213"/>
        <end position="272"/>
    </location>
</feature>
<dbReference type="InterPro" id="IPR002931">
    <property type="entry name" value="Transglutaminase-like"/>
</dbReference>
<dbReference type="InterPro" id="IPR038765">
    <property type="entry name" value="Papain-like_cys_pep_sf"/>
</dbReference>
<dbReference type="PANTHER" id="PTHR35532">
    <property type="entry name" value="SIMILAR TO POLYHYDROXYALKANOATE DEPOLYMERASE"/>
    <property type="match status" value="1"/>
</dbReference>